<evidence type="ECO:0000313" key="3">
    <source>
        <dbReference type="EMBL" id="PIL31156.1"/>
    </source>
</evidence>
<reference evidence="3 4" key="1">
    <citation type="journal article" date="2015" name="Sci. Rep.">
        <title>Chromosome-level genome map provides insights into diverse defense mechanisms in the medicinal fungus Ganoderma sinense.</title>
        <authorList>
            <person name="Zhu Y."/>
            <person name="Xu J."/>
            <person name="Sun C."/>
            <person name="Zhou S."/>
            <person name="Xu H."/>
            <person name="Nelson D.R."/>
            <person name="Qian J."/>
            <person name="Song J."/>
            <person name="Luo H."/>
            <person name="Xiang L."/>
            <person name="Li Y."/>
            <person name="Xu Z."/>
            <person name="Ji A."/>
            <person name="Wang L."/>
            <person name="Lu S."/>
            <person name="Hayward A."/>
            <person name="Sun W."/>
            <person name="Li X."/>
            <person name="Schwartz D.C."/>
            <person name="Wang Y."/>
            <person name="Chen S."/>
        </authorList>
    </citation>
    <scope>NUCLEOTIDE SEQUENCE [LARGE SCALE GENOMIC DNA]</scope>
    <source>
        <strain evidence="3 4">ZZ0214-1</strain>
    </source>
</reference>
<organism evidence="3 4">
    <name type="scientific">Ganoderma sinense ZZ0214-1</name>
    <dbReference type="NCBI Taxonomy" id="1077348"/>
    <lineage>
        <taxon>Eukaryota</taxon>
        <taxon>Fungi</taxon>
        <taxon>Dikarya</taxon>
        <taxon>Basidiomycota</taxon>
        <taxon>Agaricomycotina</taxon>
        <taxon>Agaricomycetes</taxon>
        <taxon>Polyporales</taxon>
        <taxon>Polyporaceae</taxon>
        <taxon>Ganoderma</taxon>
    </lineage>
</organism>
<accession>A0A2G8SBL1</accession>
<gene>
    <name evidence="3" type="ORF">GSI_05853</name>
</gene>
<dbReference type="OrthoDB" id="2793280at2759"/>
<feature type="region of interest" description="Disordered" evidence="1">
    <location>
        <begin position="780"/>
        <end position="807"/>
    </location>
</feature>
<feature type="domain" description="HNH nuclease" evidence="2">
    <location>
        <begin position="165"/>
        <end position="223"/>
    </location>
</feature>
<feature type="region of interest" description="Disordered" evidence="1">
    <location>
        <begin position="1"/>
        <end position="24"/>
    </location>
</feature>
<dbReference type="AlphaFoldDB" id="A0A2G8SBL1"/>
<proteinExistence type="predicted"/>
<evidence type="ECO:0000313" key="4">
    <source>
        <dbReference type="Proteomes" id="UP000230002"/>
    </source>
</evidence>
<evidence type="ECO:0000256" key="1">
    <source>
        <dbReference type="SAM" id="MobiDB-lite"/>
    </source>
</evidence>
<dbReference type="Gene3D" id="3.80.10.10">
    <property type="entry name" value="Ribonuclease Inhibitor"/>
    <property type="match status" value="1"/>
</dbReference>
<evidence type="ECO:0000259" key="2">
    <source>
        <dbReference type="Pfam" id="PF13391"/>
    </source>
</evidence>
<keyword evidence="4" id="KW-1185">Reference proteome</keyword>
<comment type="caution">
    <text evidence="3">The sequence shown here is derived from an EMBL/GenBank/DDBJ whole genome shotgun (WGS) entry which is preliminary data.</text>
</comment>
<dbReference type="EMBL" id="AYKW01000012">
    <property type="protein sequence ID" value="PIL31156.1"/>
    <property type="molecule type" value="Genomic_DNA"/>
</dbReference>
<name>A0A2G8SBL1_9APHY</name>
<dbReference type="SUPFAM" id="SSF52047">
    <property type="entry name" value="RNI-like"/>
    <property type="match status" value="1"/>
</dbReference>
<sequence>MNIREPLPARPEPQEISRRPRPLDVKHPRLNFPLFRFPAFSTGSPTTPYGVSRLLILDACRVITNHAANCQGDFLSTDKQGQDRLEIDDTPLDVHCYYFLGAPEVEANRDYPIVKTFSAFRFPSVLPAHWARIAERRPPLLYNHGFSFEPCPMSDLVWCRDRGVCTITRWPDATQCAHLIPKAEEVWFVTMDMSAYLSDQCIQGGTGIDDPGNGMLLRADVHEGLNEPAFVLYPAHSTGEDTTFVAYFVGGGYEHLPDVFHRRPVAIPQDVPVEFLYARFAHSIINLPRDDIGFRAVPELEEVGDLARCSPTLPGDVILQLCKELFDSAPGPDQYDLSLARVTPNQWCAEQRFRKGLALVSKLWWEPATRALYEHVVIRQVDQIAALARTLRTRAEDAGVDFGALVKRITFHECVAILAREEYNNIVGEDVQTIFERCVALEELSLRRHHDSHCEDAGAIVEECVYPSNRFSSKDRINPVWIFPQIIVPTLQARGHTTLRKLDLVTFAYHRNPNLAVALYNLIAASPHITTLAVRSFAAPGPDLPSLQFLEELTLNLSGSYFHAPPDPLEVWQWTLPRLRSLTLLESFHIPIPVLDALGRTLSYLHIHNAAYCADRNLAGLPALCPALEHLVLHPQESLPDWRPALFRESASTSTTGHFPRLRFLDVWITSEPDAHGQMWDAARAAALLAHARARIAPALEGVRALLVCSPDPPYTLPTVCHPSTFATLTSAGADRDESRLVCVRDVWMLQTAWCVRRAADLWLDEDMWLEDDSGDYVYESPSDDSAKGSGWDSAEELSDDSVGSGP</sequence>
<dbReference type="Pfam" id="PF13391">
    <property type="entry name" value="HNH_2"/>
    <property type="match status" value="1"/>
</dbReference>
<dbReference type="InterPro" id="IPR003615">
    <property type="entry name" value="HNH_nuc"/>
</dbReference>
<feature type="compositionally biased region" description="Basic and acidic residues" evidence="1">
    <location>
        <begin position="12"/>
        <end position="24"/>
    </location>
</feature>
<dbReference type="InterPro" id="IPR032675">
    <property type="entry name" value="LRR_dom_sf"/>
</dbReference>
<protein>
    <recommendedName>
        <fullName evidence="2">HNH nuclease domain-containing protein</fullName>
    </recommendedName>
</protein>
<dbReference type="Proteomes" id="UP000230002">
    <property type="component" value="Unassembled WGS sequence"/>
</dbReference>